<evidence type="ECO:0000256" key="1">
    <source>
        <dbReference type="ARBA" id="ARBA00001917"/>
    </source>
</evidence>
<evidence type="ECO:0000313" key="17">
    <source>
        <dbReference type="Proteomes" id="UP000659630"/>
    </source>
</evidence>
<feature type="domain" description="DUS-like FMN-binding" evidence="15">
    <location>
        <begin position="1"/>
        <end position="284"/>
    </location>
</feature>
<dbReference type="AlphaFoldDB" id="A0A923I9I1"/>
<feature type="binding site" evidence="14">
    <location>
        <position position="153"/>
    </location>
    <ligand>
        <name>FMN</name>
        <dbReference type="ChEBI" id="CHEBI:58210"/>
    </ligand>
</feature>
<feature type="binding site" evidence="14">
    <location>
        <position position="54"/>
    </location>
    <ligand>
        <name>FMN</name>
        <dbReference type="ChEBI" id="CHEBI:58210"/>
    </ligand>
</feature>
<dbReference type="Proteomes" id="UP000659630">
    <property type="component" value="Unassembled WGS sequence"/>
</dbReference>
<dbReference type="GO" id="GO:0050660">
    <property type="term" value="F:flavin adenine dinucleotide binding"/>
    <property type="evidence" value="ECO:0007669"/>
    <property type="project" value="InterPro"/>
</dbReference>
<sequence length="306" mass="31838">MAGLSDASARRLMASYGAAYTVSEMVSAKALCYGDKKTAALLRGGGGGAPFGIQLFGSEPEIMAQGAVLALKYRPDFIDINMGCPAPKITGGGAGSALMRDPALCGRLVEAVAKAVDLPVTVKMRKGWDDSAVTCVETARRCEAAGAAAIALHGRTREQMYTPPIDPGCIAAVKAAVSVPVIGNGDVTSAAEALALLEQTGCDAVMIGRGALGSPWLFAEVKAALAGEPLPPRPGLRQRMAVMCRQLYSMCEEKGEEAAMRQARTQAPYYMKGLRGAAQLRRAACGLTVYRDAEALARLALELNGG</sequence>
<dbReference type="Gene3D" id="1.10.1200.80">
    <property type="entry name" value="Putative flavin oxidoreducatase, domain 2"/>
    <property type="match status" value="1"/>
</dbReference>
<comment type="caution">
    <text evidence="16">The sequence shown here is derived from an EMBL/GenBank/DDBJ whole genome shotgun (WGS) entry which is preliminary data.</text>
</comment>
<evidence type="ECO:0000259" key="15">
    <source>
        <dbReference type="Pfam" id="PF01207"/>
    </source>
</evidence>
<comment type="function">
    <text evidence="2 12">Catalyzes the synthesis of 5,6-dihydrouridine (D), a modified base found in the D-loop of most tRNAs, via the reduction of the C5-C6 double bond in target uridines.</text>
</comment>
<evidence type="ECO:0000256" key="10">
    <source>
        <dbReference type="ARBA" id="ARBA00048205"/>
    </source>
</evidence>
<dbReference type="NCBIfam" id="TIGR00737">
    <property type="entry name" value="nifR3_yhdG"/>
    <property type="match status" value="1"/>
</dbReference>
<comment type="similarity">
    <text evidence="12">Belongs to the dus family.</text>
</comment>
<evidence type="ECO:0000256" key="11">
    <source>
        <dbReference type="ARBA" id="ARBA00048802"/>
    </source>
</evidence>
<comment type="catalytic activity">
    <reaction evidence="11">
        <text>a 5,6-dihydrouridine in tRNA + NAD(+) = a uridine in tRNA + NADH + H(+)</text>
        <dbReference type="Rhea" id="RHEA:54452"/>
        <dbReference type="Rhea" id="RHEA-COMP:13339"/>
        <dbReference type="Rhea" id="RHEA-COMP:13887"/>
        <dbReference type="ChEBI" id="CHEBI:15378"/>
        <dbReference type="ChEBI" id="CHEBI:57540"/>
        <dbReference type="ChEBI" id="CHEBI:57945"/>
        <dbReference type="ChEBI" id="CHEBI:65315"/>
        <dbReference type="ChEBI" id="CHEBI:74443"/>
    </reaction>
</comment>
<gene>
    <name evidence="16" type="primary">dusB</name>
    <name evidence="16" type="ORF">H8S23_07195</name>
</gene>
<evidence type="ECO:0000256" key="14">
    <source>
        <dbReference type="PIRSR" id="PIRSR006621-2"/>
    </source>
</evidence>
<evidence type="ECO:0000256" key="2">
    <source>
        <dbReference type="ARBA" id="ARBA00002790"/>
    </source>
</evidence>
<dbReference type="InterPro" id="IPR013785">
    <property type="entry name" value="Aldolase_TIM"/>
</dbReference>
<dbReference type="PANTHER" id="PTHR45846:SF1">
    <property type="entry name" value="TRNA-DIHYDROURIDINE(47) SYNTHASE [NAD(P)(+)]-LIKE"/>
    <property type="match status" value="1"/>
</dbReference>
<feature type="active site" description="Proton donor" evidence="13">
    <location>
        <position position="84"/>
    </location>
</feature>
<dbReference type="InterPro" id="IPR004652">
    <property type="entry name" value="DusB-like"/>
</dbReference>
<dbReference type="SUPFAM" id="SSF51395">
    <property type="entry name" value="FMN-linked oxidoreductases"/>
    <property type="match status" value="1"/>
</dbReference>
<keyword evidence="5 12" id="KW-0288">FMN</keyword>
<evidence type="ECO:0000256" key="6">
    <source>
        <dbReference type="ARBA" id="ARBA00022694"/>
    </source>
</evidence>
<dbReference type="GO" id="GO:0017150">
    <property type="term" value="F:tRNA dihydrouridine synthase activity"/>
    <property type="evidence" value="ECO:0007669"/>
    <property type="project" value="InterPro"/>
</dbReference>
<dbReference type="Gene3D" id="3.20.20.70">
    <property type="entry name" value="Aldolase class I"/>
    <property type="match status" value="1"/>
</dbReference>
<keyword evidence="7" id="KW-0521">NADP</keyword>
<evidence type="ECO:0000256" key="5">
    <source>
        <dbReference type="ARBA" id="ARBA00022643"/>
    </source>
</evidence>
<feature type="binding site" evidence="14">
    <location>
        <position position="123"/>
    </location>
    <ligand>
        <name>FMN</name>
        <dbReference type="ChEBI" id="CHEBI:58210"/>
    </ligand>
</feature>
<dbReference type="EC" id="1.3.1.-" evidence="12"/>
<comment type="cofactor">
    <cofactor evidence="1 12 14">
        <name>FMN</name>
        <dbReference type="ChEBI" id="CHEBI:58210"/>
    </cofactor>
</comment>
<organism evidence="16 17">
    <name type="scientific">Anaerofilum hominis</name>
    <dbReference type="NCBI Taxonomy" id="2763016"/>
    <lineage>
        <taxon>Bacteria</taxon>
        <taxon>Bacillati</taxon>
        <taxon>Bacillota</taxon>
        <taxon>Clostridia</taxon>
        <taxon>Eubacteriales</taxon>
        <taxon>Oscillospiraceae</taxon>
        <taxon>Anaerofilum</taxon>
    </lineage>
</organism>
<dbReference type="PANTHER" id="PTHR45846">
    <property type="entry name" value="TRNA-DIHYDROURIDINE(47) SYNTHASE [NAD(P)(+)]-LIKE"/>
    <property type="match status" value="1"/>
</dbReference>
<dbReference type="EMBL" id="JACONZ010000002">
    <property type="protein sequence ID" value="MBC5581291.1"/>
    <property type="molecule type" value="Genomic_DNA"/>
</dbReference>
<keyword evidence="4 12" id="KW-0285">Flavoprotein</keyword>
<evidence type="ECO:0000313" key="16">
    <source>
        <dbReference type="EMBL" id="MBC5581291.1"/>
    </source>
</evidence>
<evidence type="ECO:0000256" key="7">
    <source>
        <dbReference type="ARBA" id="ARBA00022857"/>
    </source>
</evidence>
<evidence type="ECO:0000256" key="9">
    <source>
        <dbReference type="ARBA" id="ARBA00023002"/>
    </source>
</evidence>
<evidence type="ECO:0000256" key="3">
    <source>
        <dbReference type="ARBA" id="ARBA00022555"/>
    </source>
</evidence>
<protein>
    <recommendedName>
        <fullName evidence="12">tRNA-dihydrouridine synthase</fullName>
        <ecNumber evidence="12">1.3.1.-</ecNumber>
    </recommendedName>
</protein>
<reference evidence="16" key="1">
    <citation type="submission" date="2020-08" db="EMBL/GenBank/DDBJ databases">
        <title>Genome public.</title>
        <authorList>
            <person name="Liu C."/>
            <person name="Sun Q."/>
        </authorList>
    </citation>
    <scope>NUCLEOTIDE SEQUENCE</scope>
    <source>
        <strain evidence="16">BX8</strain>
    </source>
</reference>
<keyword evidence="14" id="KW-0547">Nucleotide-binding</keyword>
<keyword evidence="6 12" id="KW-0819">tRNA processing</keyword>
<dbReference type="InterPro" id="IPR035587">
    <property type="entry name" value="DUS-like_FMN-bd"/>
</dbReference>
<evidence type="ECO:0000256" key="4">
    <source>
        <dbReference type="ARBA" id="ARBA00022630"/>
    </source>
</evidence>
<accession>A0A923I9I1</accession>
<dbReference type="InterPro" id="IPR024036">
    <property type="entry name" value="tRNA-dHydroUridine_Synthase_C"/>
</dbReference>
<name>A0A923I9I1_9FIRM</name>
<evidence type="ECO:0000256" key="8">
    <source>
        <dbReference type="ARBA" id="ARBA00022884"/>
    </source>
</evidence>
<keyword evidence="9 12" id="KW-0560">Oxidoreductase</keyword>
<dbReference type="PIRSF" id="PIRSF006621">
    <property type="entry name" value="Dus"/>
    <property type="match status" value="1"/>
</dbReference>
<evidence type="ECO:0000256" key="12">
    <source>
        <dbReference type="PIRNR" id="PIRNR006621"/>
    </source>
</evidence>
<comment type="catalytic activity">
    <reaction evidence="10">
        <text>a 5,6-dihydrouridine in tRNA + NADP(+) = a uridine in tRNA + NADPH + H(+)</text>
        <dbReference type="Rhea" id="RHEA:23624"/>
        <dbReference type="Rhea" id="RHEA-COMP:13339"/>
        <dbReference type="Rhea" id="RHEA-COMP:13887"/>
        <dbReference type="ChEBI" id="CHEBI:15378"/>
        <dbReference type="ChEBI" id="CHEBI:57783"/>
        <dbReference type="ChEBI" id="CHEBI:58349"/>
        <dbReference type="ChEBI" id="CHEBI:65315"/>
        <dbReference type="ChEBI" id="CHEBI:74443"/>
    </reaction>
</comment>
<keyword evidence="3" id="KW-0820">tRNA-binding</keyword>
<feature type="binding site" evidence="14">
    <location>
        <begin position="208"/>
        <end position="209"/>
    </location>
    <ligand>
        <name>FMN</name>
        <dbReference type="ChEBI" id="CHEBI:58210"/>
    </ligand>
</feature>
<keyword evidence="17" id="KW-1185">Reference proteome</keyword>
<dbReference type="InterPro" id="IPR018517">
    <property type="entry name" value="tRNA_hU_synthase_CS"/>
</dbReference>
<proteinExistence type="inferred from homology"/>
<dbReference type="GO" id="GO:0000049">
    <property type="term" value="F:tRNA binding"/>
    <property type="evidence" value="ECO:0007669"/>
    <property type="project" value="UniProtKB-KW"/>
</dbReference>
<dbReference type="PROSITE" id="PS01136">
    <property type="entry name" value="UPF0034"/>
    <property type="match status" value="1"/>
</dbReference>
<dbReference type="Pfam" id="PF01207">
    <property type="entry name" value="Dus"/>
    <property type="match status" value="1"/>
</dbReference>
<dbReference type="CDD" id="cd02801">
    <property type="entry name" value="DUS_like_FMN"/>
    <property type="match status" value="1"/>
</dbReference>
<evidence type="ECO:0000256" key="13">
    <source>
        <dbReference type="PIRSR" id="PIRSR006621-1"/>
    </source>
</evidence>
<dbReference type="InterPro" id="IPR001269">
    <property type="entry name" value="DUS_fam"/>
</dbReference>
<keyword evidence="8" id="KW-0694">RNA-binding</keyword>